<keyword evidence="5 8" id="KW-0472">Membrane</keyword>
<feature type="compositionally biased region" description="Basic and acidic residues" evidence="7">
    <location>
        <begin position="123"/>
        <end position="135"/>
    </location>
</feature>
<feature type="coiled-coil region" evidence="6">
    <location>
        <begin position="932"/>
        <end position="980"/>
    </location>
</feature>
<feature type="compositionally biased region" description="Polar residues" evidence="7">
    <location>
        <begin position="1111"/>
        <end position="1121"/>
    </location>
</feature>
<evidence type="ECO:0000256" key="4">
    <source>
        <dbReference type="ARBA" id="ARBA00022989"/>
    </source>
</evidence>
<dbReference type="GO" id="GO:0019894">
    <property type="term" value="F:kinesin binding"/>
    <property type="evidence" value="ECO:0007669"/>
    <property type="project" value="InterPro"/>
</dbReference>
<evidence type="ECO:0000259" key="9">
    <source>
        <dbReference type="Pfam" id="PF05104"/>
    </source>
</evidence>
<dbReference type="AlphaFoldDB" id="A0A8B9NDM9"/>
<feature type="region of interest" description="Disordered" evidence="7">
    <location>
        <begin position="1100"/>
        <end position="1121"/>
    </location>
</feature>
<dbReference type="GO" id="GO:0015031">
    <property type="term" value="P:protein transport"/>
    <property type="evidence" value="ECO:0007669"/>
    <property type="project" value="InterPro"/>
</dbReference>
<feature type="compositionally biased region" description="Basic residues" evidence="7">
    <location>
        <begin position="161"/>
        <end position="171"/>
    </location>
</feature>
<evidence type="ECO:0000313" key="10">
    <source>
        <dbReference type="Ensembl" id="ENSANIP00000021420.1"/>
    </source>
</evidence>
<dbReference type="PANTHER" id="PTHR18864">
    <property type="entry name" value="KINECTIN"/>
    <property type="match status" value="1"/>
</dbReference>
<feature type="coiled-coil region" evidence="6">
    <location>
        <begin position="609"/>
        <end position="771"/>
    </location>
</feature>
<dbReference type="InterPro" id="IPR007794">
    <property type="entry name" value="Rib_rcpt_KP"/>
</dbReference>
<evidence type="ECO:0000256" key="8">
    <source>
        <dbReference type="SAM" id="Phobius"/>
    </source>
</evidence>
<feature type="domain" description="Ribosome receptor lysine/proline rich" evidence="9">
    <location>
        <begin position="29"/>
        <end position="161"/>
    </location>
</feature>
<feature type="compositionally biased region" description="Basic and acidic residues" evidence="7">
    <location>
        <begin position="172"/>
        <end position="181"/>
    </location>
</feature>
<evidence type="ECO:0000256" key="6">
    <source>
        <dbReference type="SAM" id="Coils"/>
    </source>
</evidence>
<evidence type="ECO:0000256" key="7">
    <source>
        <dbReference type="SAM" id="MobiDB-lite"/>
    </source>
</evidence>
<feature type="compositionally biased region" description="Basic residues" evidence="7">
    <location>
        <begin position="113"/>
        <end position="122"/>
    </location>
</feature>
<sequence length="1121" mass="128815">MEFYESTYFIILIPSVVITVIFLFFWLFMKETLYDEVLAKQKRDLKFPPTKTDKKKTEKKKNKKKEAQNGNIHESDSESTPRDFKLSDALSTDEEHIPPVALSVTEASTGVRERKKKEKKHKAVQDDHVTKESEGSKSSGKKVDPVPVTKQPTPPSESAASKKKSGQKKQKNGMDDQDSKTDSVVSPAKKQDPVLLHQEIKQENVSGKKKVSAKKQKVDNVLVDEPLIQATTYIPLMDNSDAGTLEKRETVEVAKQNVNEGIQKSGGKKLKNETDKENAEVKFKDFVMAMKNMIFTEDEARCIVEVLKEKSSAIHDVLQKASKAESAAAVHQLQDKEKMLAAMKEEAAVAKEQCKQLTQELVAEKERNGLLTAKMRERINTLEKEHGTFQSKIHVSYQESQQMKIKFQQLREQMEAEISHLKQENGILRDAVSTSTNQMESKQSAELNKLRQDYARLVNELGEKSSKLQQEELQKKNAEQAVAQLKVQQQEAERRWEEIQAYLRKRTAEHEAAQQDVQNKLVAKDNEIQSLHSKLTDTMVSKQQLEQRMLQLMEAEQKRATAEDSMQMQVQLIEQNDALNAQLQKFHSQMAAQVIISHLCRIAEKDKQIKQMEDSLGNEHANLTSKEEELKVLQNMNLSLKSEVQKLQALTNEQAAAAHELERMQKSIHIKDDKIRTLEDQLREELAQISNTKEEFKVLKDQNATLQAEVQKLQTLLSEQVYMRERDDKIKTVEELLEAGLIQVANKEEELKALRTENSSLRKELQSLQIQQSDAFVHPANVVPLLFLRIHEKDGKIKSVEELLQAEILKVASKEKTVQVSYLCNTYLPFCVYATDYHLFVTAWHSIVMNLLKGKEKQVKTMEALLEEKEKEIVKKGEWLQVSFLGILKGNKLFRSIFGCLKVMFTLLNLPFLSKGSEGYNYVTLLVLFLLCQAMEQKLKEAEEMHILLQLECEKYKSVLAETEGILQRLQRSVEEEESKWKIKVEESQKELKQVFLKICFLRQPGKREHLESELEKAEIERSTYVSEVRELKDLLTELQKKLDDSYSEAVRQNEELNLLKTQLNETLSKLKVDQNERQKVAGDLPKVILYFKKPSLTKSLSHRHTPTPQPETFKSSLKWP</sequence>
<evidence type="ECO:0000256" key="3">
    <source>
        <dbReference type="ARBA" id="ARBA00022824"/>
    </source>
</evidence>
<keyword evidence="6" id="KW-0175">Coiled coil</keyword>
<name>A0A8B9NDM9_9AVES</name>
<evidence type="ECO:0000256" key="2">
    <source>
        <dbReference type="ARBA" id="ARBA00022692"/>
    </source>
</evidence>
<feature type="transmembrane region" description="Helical" evidence="8">
    <location>
        <begin position="6"/>
        <end position="28"/>
    </location>
</feature>
<dbReference type="InterPro" id="IPR024854">
    <property type="entry name" value="Kinectin"/>
</dbReference>
<dbReference type="Ensembl" id="ENSANIT00000022129.1">
    <property type="protein sequence ID" value="ENSANIP00000021420.1"/>
    <property type="gene ID" value="ENSANIG00000014085.1"/>
</dbReference>
<evidence type="ECO:0000256" key="5">
    <source>
        <dbReference type="ARBA" id="ARBA00023136"/>
    </source>
</evidence>
<keyword evidence="2 8" id="KW-0812">Transmembrane</keyword>
<evidence type="ECO:0000313" key="11">
    <source>
        <dbReference type="Proteomes" id="UP000694541"/>
    </source>
</evidence>
<dbReference type="PANTHER" id="PTHR18864:SF1">
    <property type="entry name" value="KINECTIN"/>
    <property type="match status" value="1"/>
</dbReference>
<feature type="compositionally biased region" description="Basic and acidic residues" evidence="7">
    <location>
        <begin position="73"/>
        <end position="86"/>
    </location>
</feature>
<evidence type="ECO:0000256" key="1">
    <source>
        <dbReference type="ARBA" id="ARBA00004389"/>
    </source>
</evidence>
<proteinExistence type="predicted"/>
<dbReference type="GO" id="GO:0007018">
    <property type="term" value="P:microtubule-based movement"/>
    <property type="evidence" value="ECO:0007669"/>
    <property type="project" value="InterPro"/>
</dbReference>
<reference evidence="10" key="1">
    <citation type="submission" date="2025-08" db="UniProtKB">
        <authorList>
            <consortium name="Ensembl"/>
        </authorList>
    </citation>
    <scope>IDENTIFICATION</scope>
</reference>
<comment type="subcellular location">
    <subcellularLocation>
        <location evidence="1">Endoplasmic reticulum membrane</location>
        <topology evidence="1">Single-pass membrane protein</topology>
    </subcellularLocation>
</comment>
<feature type="region of interest" description="Disordered" evidence="7">
    <location>
        <begin position="47"/>
        <end position="192"/>
    </location>
</feature>
<keyword evidence="4 8" id="KW-1133">Transmembrane helix</keyword>
<feature type="coiled-coil region" evidence="6">
    <location>
        <begin position="397"/>
        <end position="495"/>
    </location>
</feature>
<keyword evidence="3" id="KW-0256">Endoplasmic reticulum</keyword>
<organism evidence="10 11">
    <name type="scientific">Accipiter nisus</name>
    <name type="common">Eurasian sparrowhawk</name>
    <dbReference type="NCBI Taxonomy" id="211598"/>
    <lineage>
        <taxon>Eukaryota</taxon>
        <taxon>Metazoa</taxon>
        <taxon>Chordata</taxon>
        <taxon>Craniata</taxon>
        <taxon>Vertebrata</taxon>
        <taxon>Euteleostomi</taxon>
        <taxon>Archelosauria</taxon>
        <taxon>Archosauria</taxon>
        <taxon>Dinosauria</taxon>
        <taxon>Saurischia</taxon>
        <taxon>Theropoda</taxon>
        <taxon>Coelurosauria</taxon>
        <taxon>Aves</taxon>
        <taxon>Neognathae</taxon>
        <taxon>Neoaves</taxon>
        <taxon>Telluraves</taxon>
        <taxon>Accipitrimorphae</taxon>
        <taxon>Accipitriformes</taxon>
        <taxon>Accipitridae</taxon>
        <taxon>Accipitrinae</taxon>
        <taxon>Accipiter</taxon>
    </lineage>
</organism>
<accession>A0A8B9NDM9</accession>
<dbReference type="Pfam" id="PF05104">
    <property type="entry name" value="Rib_recp_KP_reg"/>
    <property type="match status" value="1"/>
</dbReference>
<feature type="coiled-coil region" evidence="6">
    <location>
        <begin position="1008"/>
        <end position="1074"/>
    </location>
</feature>
<reference evidence="10" key="2">
    <citation type="submission" date="2025-09" db="UniProtKB">
        <authorList>
            <consortium name="Ensembl"/>
        </authorList>
    </citation>
    <scope>IDENTIFICATION</scope>
</reference>
<feature type="compositionally biased region" description="Basic and acidic residues" evidence="7">
    <location>
        <begin position="47"/>
        <end position="56"/>
    </location>
</feature>
<keyword evidence="11" id="KW-1185">Reference proteome</keyword>
<feature type="coiled-coil region" evidence="6">
    <location>
        <begin position="333"/>
        <end position="367"/>
    </location>
</feature>
<dbReference type="GO" id="GO:0005789">
    <property type="term" value="C:endoplasmic reticulum membrane"/>
    <property type="evidence" value="ECO:0007669"/>
    <property type="project" value="UniProtKB-SubCell"/>
</dbReference>
<protein>
    <submittedName>
        <fullName evidence="10">Kinectin 1</fullName>
    </submittedName>
</protein>
<dbReference type="Proteomes" id="UP000694541">
    <property type="component" value="Unplaced"/>
</dbReference>